<keyword evidence="7" id="KW-0520">NAD</keyword>
<evidence type="ECO:0000256" key="4">
    <source>
        <dbReference type="ARBA" id="ARBA00022643"/>
    </source>
</evidence>
<dbReference type="Pfam" id="PF00881">
    <property type="entry name" value="Nitroreductase"/>
    <property type="match status" value="1"/>
</dbReference>
<keyword evidence="4" id="KW-0288">FMN</keyword>
<dbReference type="PANTHER" id="PTHR43821:SF1">
    <property type="entry name" value="NAD(P)H NITROREDUCTASE YDJA-RELATED"/>
    <property type="match status" value="1"/>
</dbReference>
<sequence length="192" mass="22497">MEILKTIKERRSIYNFKTKTIDNTIIKDIFTYGSYAPTHYMKEPWNVKLYQKEGKYVFVEAIISSYKRIGLLKNDKDPKTIKMIESMKSFLLEIPHHAVVYFEKEADPVRFEEEYAAVCAFIQNTQLAAWEYGVGMLWTITPYMHDPRFLEDIGLNSDNVKIAAVMQMGYPAKVPRDKGRKSIDDKMEFIEN</sequence>
<dbReference type="SUPFAM" id="SSF55469">
    <property type="entry name" value="FMN-dependent nitroreductase-like"/>
    <property type="match status" value="1"/>
</dbReference>
<dbReference type="Proteomes" id="UP001597040">
    <property type="component" value="Unassembled WGS sequence"/>
</dbReference>
<evidence type="ECO:0000256" key="6">
    <source>
        <dbReference type="ARBA" id="ARBA00023002"/>
    </source>
</evidence>
<comment type="caution">
    <text evidence="9">The sequence shown here is derived from an EMBL/GenBank/DDBJ whole genome shotgun (WGS) entry which is preliminary data.</text>
</comment>
<protein>
    <submittedName>
        <fullName evidence="9">Nitroreductase</fullName>
    </submittedName>
</protein>
<comment type="cofactor">
    <cofactor evidence="1">
        <name>FMN</name>
        <dbReference type="ChEBI" id="CHEBI:58210"/>
    </cofactor>
</comment>
<evidence type="ECO:0000256" key="1">
    <source>
        <dbReference type="ARBA" id="ARBA00001917"/>
    </source>
</evidence>
<comment type="similarity">
    <text evidence="2">Belongs to the nitroreductase family.</text>
</comment>
<organism evidence="9 10">
    <name type="scientific">Virgibacillus byunsanensis</name>
    <dbReference type="NCBI Taxonomy" id="570945"/>
    <lineage>
        <taxon>Bacteria</taxon>
        <taxon>Bacillati</taxon>
        <taxon>Bacillota</taxon>
        <taxon>Bacilli</taxon>
        <taxon>Bacillales</taxon>
        <taxon>Bacillaceae</taxon>
        <taxon>Virgibacillus</taxon>
    </lineage>
</organism>
<evidence type="ECO:0000259" key="8">
    <source>
        <dbReference type="Pfam" id="PF00881"/>
    </source>
</evidence>
<keyword evidence="5" id="KW-0521">NADP</keyword>
<dbReference type="InterPro" id="IPR052530">
    <property type="entry name" value="NAD(P)H_nitroreductase"/>
</dbReference>
<dbReference type="InterPro" id="IPR029479">
    <property type="entry name" value="Nitroreductase"/>
</dbReference>
<gene>
    <name evidence="9" type="ORF">ACFQ3N_10490</name>
</gene>
<evidence type="ECO:0000256" key="7">
    <source>
        <dbReference type="ARBA" id="ARBA00023027"/>
    </source>
</evidence>
<keyword evidence="10" id="KW-1185">Reference proteome</keyword>
<dbReference type="RefSeq" id="WP_390362303.1">
    <property type="nucleotide sequence ID" value="NZ_JBHTKJ010000026.1"/>
</dbReference>
<dbReference type="CDD" id="cd02135">
    <property type="entry name" value="YdjA-like"/>
    <property type="match status" value="1"/>
</dbReference>
<dbReference type="Gene3D" id="3.40.109.10">
    <property type="entry name" value="NADH Oxidase"/>
    <property type="match status" value="1"/>
</dbReference>
<dbReference type="InterPro" id="IPR000415">
    <property type="entry name" value="Nitroreductase-like"/>
</dbReference>
<evidence type="ECO:0000256" key="5">
    <source>
        <dbReference type="ARBA" id="ARBA00022857"/>
    </source>
</evidence>
<proteinExistence type="inferred from homology"/>
<evidence type="ECO:0000256" key="2">
    <source>
        <dbReference type="ARBA" id="ARBA00007118"/>
    </source>
</evidence>
<name>A0ABW3LPH7_9BACI</name>
<feature type="domain" description="Nitroreductase" evidence="8">
    <location>
        <begin position="7"/>
        <end position="170"/>
    </location>
</feature>
<reference evidence="10" key="1">
    <citation type="journal article" date="2019" name="Int. J. Syst. Evol. Microbiol.">
        <title>The Global Catalogue of Microorganisms (GCM) 10K type strain sequencing project: providing services to taxonomists for standard genome sequencing and annotation.</title>
        <authorList>
            <consortium name="The Broad Institute Genomics Platform"/>
            <consortium name="The Broad Institute Genome Sequencing Center for Infectious Disease"/>
            <person name="Wu L."/>
            <person name="Ma J."/>
        </authorList>
    </citation>
    <scope>NUCLEOTIDE SEQUENCE [LARGE SCALE GENOMIC DNA]</scope>
    <source>
        <strain evidence="10">CCUG 56754</strain>
    </source>
</reference>
<evidence type="ECO:0000256" key="3">
    <source>
        <dbReference type="ARBA" id="ARBA00022630"/>
    </source>
</evidence>
<evidence type="ECO:0000313" key="9">
    <source>
        <dbReference type="EMBL" id="MFD1038815.1"/>
    </source>
</evidence>
<accession>A0ABW3LPH7</accession>
<dbReference type="InterPro" id="IPR026021">
    <property type="entry name" value="YdjA-like"/>
</dbReference>
<keyword evidence="3" id="KW-0285">Flavoprotein</keyword>
<evidence type="ECO:0000313" key="10">
    <source>
        <dbReference type="Proteomes" id="UP001597040"/>
    </source>
</evidence>
<dbReference type="EMBL" id="JBHTKJ010000026">
    <property type="protein sequence ID" value="MFD1038815.1"/>
    <property type="molecule type" value="Genomic_DNA"/>
</dbReference>
<keyword evidence="6" id="KW-0560">Oxidoreductase</keyword>
<dbReference type="PANTHER" id="PTHR43821">
    <property type="entry name" value="NAD(P)H NITROREDUCTASE YDJA-RELATED"/>
    <property type="match status" value="1"/>
</dbReference>